<dbReference type="CDD" id="cd22460">
    <property type="entry name" value="KH-I_PEPPER_rpt2_like"/>
    <property type="match status" value="2"/>
</dbReference>
<dbReference type="OMA" id="CACENEE"/>
<protein>
    <submittedName>
        <fullName evidence="4">K domain-containing protein</fullName>
    </submittedName>
    <submittedName>
        <fullName evidence="5">Putative RNA-binding KH domain-containing protein</fullName>
    </submittedName>
</protein>
<dbReference type="OrthoDB" id="442947at2759"/>
<organism evidence="5 6">
    <name type="scientific">Helianthus annuus</name>
    <name type="common">Common sunflower</name>
    <dbReference type="NCBI Taxonomy" id="4232"/>
    <lineage>
        <taxon>Eukaryota</taxon>
        <taxon>Viridiplantae</taxon>
        <taxon>Streptophyta</taxon>
        <taxon>Embryophyta</taxon>
        <taxon>Tracheophyta</taxon>
        <taxon>Spermatophyta</taxon>
        <taxon>Magnoliopsida</taxon>
        <taxon>eudicotyledons</taxon>
        <taxon>Gunneridae</taxon>
        <taxon>Pentapetalae</taxon>
        <taxon>asterids</taxon>
        <taxon>campanulids</taxon>
        <taxon>Asterales</taxon>
        <taxon>Asteraceae</taxon>
        <taxon>Asteroideae</taxon>
        <taxon>Heliantheae alliance</taxon>
        <taxon>Heliantheae</taxon>
        <taxon>Helianthus</taxon>
    </lineage>
</organism>
<dbReference type="FunCoup" id="A0A251RZG5">
    <property type="interactions" value="1119"/>
</dbReference>
<dbReference type="CDD" id="cd22462">
    <property type="entry name" value="KH-I_HEN4_like_rpt5"/>
    <property type="match status" value="1"/>
</dbReference>
<dbReference type="InParanoid" id="A0A251RZG5"/>
<feature type="domain" description="K Homology" evidence="3">
    <location>
        <begin position="26"/>
        <end position="136"/>
    </location>
</feature>
<sequence length="579" mass="61829">MFESTTSSAALNGGLNRIKHRQPPPLTTCFRILCHASRIGGVIGKSGSIIKQFEHETSAKIRIDVPNPSSDDRVITVIGNTSVNRTMSFSNNNSYNSKDNNNSSRDIDCGESSEVVVSAAQEALVRVFERILVVAAEVNGGGLECGGVVSCRLLTDKSGIGSVIGKKGKVIEKIRKETGCKVRVLGQDKLPACALPGDEMVEIEGDILALKKALVAVTRCLQDRQYAPNAKKVLGGPHHAILHETITNEHMDIPSVPSDRNTNPSIDIRASQHEIVFRMLCSNDRVGSIIGKFGTVIQALQKESGASISFKGPVSDCDEQLITISAMETLESRNSPAQNGVMLVFNRLEAGRPSSTGMITSARLLISPNQMGCLLGKRGSIIADMRKVTGAFIKIVGDDQVPKCALENDQVVLMTGEFSNVRDALYSVTGRLRNNLFSSKMSKGHGARGAYVNLPRSMEGLKLSSSIDRPLPPANSQSWIAADVGTGSTFVKSGTELASGGRSAVVTGMSVEIVVPQNVIGRVYGENESNLARLRQISGAKVVVHKPQSGTTDHIVVISGTPDQTKSAQSLLQAFILSD</sequence>
<feature type="domain" description="K Homology" evidence="3">
    <location>
        <begin position="273"/>
        <end position="349"/>
    </location>
</feature>
<dbReference type="InterPro" id="IPR036612">
    <property type="entry name" value="KH_dom_type_1_sf"/>
</dbReference>
<feature type="domain" description="K Homology" evidence="3">
    <location>
        <begin position="507"/>
        <end position="577"/>
    </location>
</feature>
<keyword evidence="2" id="KW-0694">RNA-binding</keyword>
<evidence type="ECO:0000313" key="6">
    <source>
        <dbReference type="Proteomes" id="UP000215914"/>
    </source>
</evidence>
<evidence type="ECO:0000313" key="4">
    <source>
        <dbReference type="EMBL" id="KAF5760271.1"/>
    </source>
</evidence>
<reference evidence="4 6" key="1">
    <citation type="journal article" date="2017" name="Nature">
        <title>The sunflower genome provides insights into oil metabolism, flowering and Asterid evolution.</title>
        <authorList>
            <person name="Badouin H."/>
            <person name="Gouzy J."/>
            <person name="Grassa C.J."/>
            <person name="Murat F."/>
            <person name="Staton S.E."/>
            <person name="Cottret L."/>
            <person name="Lelandais-Briere C."/>
            <person name="Owens G.L."/>
            <person name="Carrere S."/>
            <person name="Mayjonade B."/>
            <person name="Legrand L."/>
            <person name="Gill N."/>
            <person name="Kane N.C."/>
            <person name="Bowers J.E."/>
            <person name="Hubner S."/>
            <person name="Bellec A."/>
            <person name="Berard A."/>
            <person name="Berges H."/>
            <person name="Blanchet N."/>
            <person name="Boniface M.C."/>
            <person name="Brunel D."/>
            <person name="Catrice O."/>
            <person name="Chaidir N."/>
            <person name="Claudel C."/>
            <person name="Donnadieu C."/>
            <person name="Faraut T."/>
            <person name="Fievet G."/>
            <person name="Helmstetter N."/>
            <person name="King M."/>
            <person name="Knapp S.J."/>
            <person name="Lai Z."/>
            <person name="Le Paslier M.C."/>
            <person name="Lippi Y."/>
            <person name="Lorenzon L."/>
            <person name="Mandel J.R."/>
            <person name="Marage G."/>
            <person name="Marchand G."/>
            <person name="Marquand E."/>
            <person name="Bret-Mestries E."/>
            <person name="Morien E."/>
            <person name="Nambeesan S."/>
            <person name="Nguyen T."/>
            <person name="Pegot-Espagnet P."/>
            <person name="Pouilly N."/>
            <person name="Raftis F."/>
            <person name="Sallet E."/>
            <person name="Schiex T."/>
            <person name="Thomas J."/>
            <person name="Vandecasteele C."/>
            <person name="Vares D."/>
            <person name="Vear F."/>
            <person name="Vautrin S."/>
            <person name="Crespi M."/>
            <person name="Mangin B."/>
            <person name="Burke J.M."/>
            <person name="Salse J."/>
            <person name="Munos S."/>
            <person name="Vincourt P."/>
            <person name="Rieseberg L.H."/>
            <person name="Langlade N.B."/>
        </authorList>
    </citation>
    <scope>NUCLEOTIDE SEQUENCE [LARGE SCALE GENOMIC DNA]</scope>
    <source>
        <strain evidence="6">cv. SF193</strain>
        <tissue evidence="4">Leaves</tissue>
    </source>
</reference>
<name>A0A251RZG5_HELAN</name>
<dbReference type="PANTHER" id="PTHR10288">
    <property type="entry name" value="KH DOMAIN CONTAINING RNA BINDING PROTEIN"/>
    <property type="match status" value="1"/>
</dbReference>
<keyword evidence="6" id="KW-1185">Reference proteome</keyword>
<evidence type="ECO:0000256" key="2">
    <source>
        <dbReference type="PROSITE-ProRule" id="PRU00117"/>
    </source>
</evidence>
<dbReference type="Pfam" id="PF00013">
    <property type="entry name" value="KH_1"/>
    <property type="match status" value="5"/>
</dbReference>
<reference evidence="5" key="2">
    <citation type="submission" date="2017-02" db="EMBL/GenBank/DDBJ databases">
        <title>Sunflower complete genome.</title>
        <authorList>
            <person name="Langlade N."/>
            <person name="Munos S."/>
        </authorList>
    </citation>
    <scope>NUCLEOTIDE SEQUENCE [LARGE SCALE GENOMIC DNA]</scope>
    <source>
        <tissue evidence="5">Leaves</tissue>
    </source>
</reference>
<dbReference type="Proteomes" id="UP000215914">
    <property type="component" value="Chromosome 16"/>
</dbReference>
<dbReference type="Gramene" id="mRNA:HanXRQr2_Chr16g0751481">
    <property type="protein sequence ID" value="mRNA:HanXRQr2_Chr16g0751481"/>
    <property type="gene ID" value="HanXRQr2_Chr16g0751481"/>
</dbReference>
<proteinExistence type="predicted"/>
<dbReference type="SMART" id="SM00322">
    <property type="entry name" value="KH"/>
    <property type="match status" value="5"/>
</dbReference>
<reference evidence="4" key="3">
    <citation type="submission" date="2020-06" db="EMBL/GenBank/DDBJ databases">
        <title>Helianthus annuus Genome sequencing and assembly Release 2.</title>
        <authorList>
            <person name="Gouzy J."/>
            <person name="Langlade N."/>
            <person name="Munos S."/>
        </authorList>
    </citation>
    <scope>NUCLEOTIDE SEQUENCE</scope>
    <source>
        <tissue evidence="4">Leaves</tissue>
    </source>
</reference>
<dbReference type="SUPFAM" id="SSF54791">
    <property type="entry name" value="Eukaryotic type KH-domain (KH-domain type I)"/>
    <property type="match status" value="5"/>
</dbReference>
<keyword evidence="1" id="KW-0677">Repeat</keyword>
<feature type="domain" description="K Homology" evidence="3">
    <location>
        <begin position="147"/>
        <end position="222"/>
    </location>
</feature>
<evidence type="ECO:0000256" key="1">
    <source>
        <dbReference type="ARBA" id="ARBA00022737"/>
    </source>
</evidence>
<gene>
    <name evidence="5" type="ORF">HannXRQ_Chr16g0514531</name>
    <name evidence="4" type="ORF">HanXRQr2_Chr16g0751481</name>
</gene>
<accession>A0A251RZG5</accession>
<dbReference type="PROSITE" id="PS50084">
    <property type="entry name" value="KH_TYPE_1"/>
    <property type="match status" value="5"/>
</dbReference>
<dbReference type="GO" id="GO:0005737">
    <property type="term" value="C:cytoplasm"/>
    <property type="evidence" value="ECO:0000318"/>
    <property type="project" value="GO_Central"/>
</dbReference>
<evidence type="ECO:0000313" key="5">
    <source>
        <dbReference type="EMBL" id="OTF91764.1"/>
    </source>
</evidence>
<dbReference type="InterPro" id="IPR004087">
    <property type="entry name" value="KH_dom"/>
</dbReference>
<feature type="domain" description="K Homology" evidence="3">
    <location>
        <begin position="358"/>
        <end position="433"/>
    </location>
</feature>
<dbReference type="EMBL" id="CM007905">
    <property type="protein sequence ID" value="OTF91764.1"/>
    <property type="molecule type" value="Genomic_DNA"/>
</dbReference>
<evidence type="ECO:0000259" key="3">
    <source>
        <dbReference type="SMART" id="SM00322"/>
    </source>
</evidence>
<dbReference type="InterPro" id="IPR004088">
    <property type="entry name" value="KH_dom_type_1"/>
</dbReference>
<dbReference type="AlphaFoldDB" id="A0A251RZG5"/>
<dbReference type="STRING" id="4232.A0A251RZG5"/>
<dbReference type="GO" id="GO:0005634">
    <property type="term" value="C:nucleus"/>
    <property type="evidence" value="ECO:0000318"/>
    <property type="project" value="GO_Central"/>
</dbReference>
<dbReference type="GO" id="GO:0003729">
    <property type="term" value="F:mRNA binding"/>
    <property type="evidence" value="ECO:0000318"/>
    <property type="project" value="GO_Central"/>
</dbReference>
<dbReference type="Gene3D" id="3.30.1370.10">
    <property type="entry name" value="K Homology domain, type 1"/>
    <property type="match status" value="5"/>
</dbReference>
<dbReference type="EMBL" id="MNCJ02000331">
    <property type="protein sequence ID" value="KAF5760271.1"/>
    <property type="molecule type" value="Genomic_DNA"/>
</dbReference>
<dbReference type="CDD" id="cd22459">
    <property type="entry name" value="KH-I_PEPPER_rpt1_like"/>
    <property type="match status" value="1"/>
</dbReference>